<feature type="binding site" evidence="2">
    <location>
        <position position="67"/>
    </location>
    <ligand>
        <name>Mg(2+)</name>
        <dbReference type="ChEBI" id="CHEBI:18420"/>
        <label>1</label>
        <note>catalytic</note>
    </ligand>
</feature>
<dbReference type="PANTHER" id="PTHR20854:SF4">
    <property type="entry name" value="INOSITOL-1-MONOPHOSPHATASE-RELATED"/>
    <property type="match status" value="1"/>
</dbReference>
<keyword evidence="2" id="KW-0460">Magnesium</keyword>
<gene>
    <name evidence="3" type="primary">suhB</name>
    <name evidence="3" type="ORF">GCM10011365_01330</name>
</gene>
<evidence type="ECO:0000256" key="1">
    <source>
        <dbReference type="ARBA" id="ARBA00009759"/>
    </source>
</evidence>
<dbReference type="Pfam" id="PF00459">
    <property type="entry name" value="Inositol_P"/>
    <property type="match status" value="1"/>
</dbReference>
<dbReference type="InterPro" id="IPR000760">
    <property type="entry name" value="Inositol_monophosphatase-like"/>
</dbReference>
<sequence length="263" mass="29011">MSPELNIAHKAALKASKSIEQIIFQNELLSVQKKLQNDYVDKAVEVSLNDLFYTLKRAYPDDVVRSENGLLSDRQDGIRTWHIEPLAGTANFLYDIPHCAIGLVLTEQDKLQHAMVFQPLTGDSFTASRGKGAFLNNKRLRIDQNKELAAAIIATNLPENDSLTAAHGLSLRNINKQVAGSRLLGCDILDLAWVAAGRLDGFWQADAAKITTMVGQLFMTEAGGQCSDFSLKQNPDKNGHLLAANLKLSAQLSQQINPNFQRR</sequence>
<dbReference type="InterPro" id="IPR022337">
    <property type="entry name" value="Inositol_monophosphatase_SuhB"/>
</dbReference>
<reference evidence="3" key="2">
    <citation type="submission" date="2020-09" db="EMBL/GenBank/DDBJ databases">
        <authorList>
            <person name="Sun Q."/>
            <person name="Zhou Y."/>
        </authorList>
    </citation>
    <scope>NUCLEOTIDE SEQUENCE</scope>
    <source>
        <strain evidence="3">CGMCC 1.12181</strain>
    </source>
</reference>
<keyword evidence="2" id="KW-0479">Metal-binding</keyword>
<evidence type="ECO:0000313" key="3">
    <source>
        <dbReference type="EMBL" id="GGF84141.1"/>
    </source>
</evidence>
<dbReference type="GO" id="GO:0046872">
    <property type="term" value="F:metal ion binding"/>
    <property type="evidence" value="ECO:0007669"/>
    <property type="project" value="UniProtKB-KW"/>
</dbReference>
<feature type="binding site" evidence="2">
    <location>
        <position position="86"/>
    </location>
    <ligand>
        <name>Mg(2+)</name>
        <dbReference type="ChEBI" id="CHEBI:18420"/>
        <label>1</label>
        <note>catalytic</note>
    </ligand>
</feature>
<dbReference type="Gene3D" id="3.40.190.80">
    <property type="match status" value="1"/>
</dbReference>
<comment type="caution">
    <text evidence="3">The sequence shown here is derived from an EMBL/GenBank/DDBJ whole genome shotgun (WGS) entry which is preliminary data.</text>
</comment>
<dbReference type="GO" id="GO:0006020">
    <property type="term" value="P:inositol metabolic process"/>
    <property type="evidence" value="ECO:0007669"/>
    <property type="project" value="TreeGrafter"/>
</dbReference>
<dbReference type="CDD" id="cd01637">
    <property type="entry name" value="IMPase_like"/>
    <property type="match status" value="1"/>
</dbReference>
<dbReference type="Proteomes" id="UP000605253">
    <property type="component" value="Unassembled WGS sequence"/>
</dbReference>
<comment type="similarity">
    <text evidence="1">Belongs to the inositol monophosphatase superfamily.</text>
</comment>
<evidence type="ECO:0000256" key="2">
    <source>
        <dbReference type="PIRSR" id="PIRSR600760-2"/>
    </source>
</evidence>
<dbReference type="SUPFAM" id="SSF56655">
    <property type="entry name" value="Carbohydrate phosphatase"/>
    <property type="match status" value="1"/>
</dbReference>
<dbReference type="RefSeq" id="WP_188363739.1">
    <property type="nucleotide sequence ID" value="NZ_BAABJF010000011.1"/>
</dbReference>
<dbReference type="Gene3D" id="3.30.540.10">
    <property type="entry name" value="Fructose-1,6-Bisphosphatase, subunit A, domain 1"/>
    <property type="match status" value="1"/>
</dbReference>
<dbReference type="EMBL" id="BMEO01000001">
    <property type="protein sequence ID" value="GGF84141.1"/>
    <property type="molecule type" value="Genomic_DNA"/>
</dbReference>
<dbReference type="PANTHER" id="PTHR20854">
    <property type="entry name" value="INOSITOL MONOPHOSPHATASE"/>
    <property type="match status" value="1"/>
</dbReference>
<reference evidence="3" key="1">
    <citation type="journal article" date="2014" name="Int. J. Syst. Evol. Microbiol.">
        <title>Complete genome sequence of Corynebacterium casei LMG S-19264T (=DSM 44701T), isolated from a smear-ripened cheese.</title>
        <authorList>
            <consortium name="US DOE Joint Genome Institute (JGI-PGF)"/>
            <person name="Walter F."/>
            <person name="Albersmeier A."/>
            <person name="Kalinowski J."/>
            <person name="Ruckert C."/>
        </authorList>
    </citation>
    <scope>NUCLEOTIDE SEQUENCE</scope>
    <source>
        <strain evidence="3">CGMCC 1.12181</strain>
    </source>
</reference>
<dbReference type="AlphaFoldDB" id="A0A917CEK9"/>
<evidence type="ECO:0000313" key="4">
    <source>
        <dbReference type="Proteomes" id="UP000605253"/>
    </source>
</evidence>
<dbReference type="GO" id="GO:0007165">
    <property type="term" value="P:signal transduction"/>
    <property type="evidence" value="ECO:0007669"/>
    <property type="project" value="TreeGrafter"/>
</dbReference>
<dbReference type="GO" id="GO:0008934">
    <property type="term" value="F:inositol monophosphate 1-phosphatase activity"/>
    <property type="evidence" value="ECO:0007669"/>
    <property type="project" value="InterPro"/>
</dbReference>
<proteinExistence type="inferred from homology"/>
<accession>A0A917CEK9</accession>
<comment type="cofactor">
    <cofactor evidence="2">
        <name>Mg(2+)</name>
        <dbReference type="ChEBI" id="CHEBI:18420"/>
    </cofactor>
</comment>
<dbReference type="PRINTS" id="PR00377">
    <property type="entry name" value="IMPHPHTASES"/>
</dbReference>
<name>A0A917CEK9_9GAMM</name>
<dbReference type="PRINTS" id="PR01959">
    <property type="entry name" value="SBIMPHPHTASE"/>
</dbReference>
<protein>
    <submittedName>
        <fullName evidence="3">Inositol monophosphatase</fullName>
    </submittedName>
</protein>
<organism evidence="3 4">
    <name type="scientific">Marinicella pacifica</name>
    <dbReference type="NCBI Taxonomy" id="1171543"/>
    <lineage>
        <taxon>Bacteria</taxon>
        <taxon>Pseudomonadati</taxon>
        <taxon>Pseudomonadota</taxon>
        <taxon>Gammaproteobacteria</taxon>
        <taxon>Lysobacterales</taxon>
        <taxon>Marinicellaceae</taxon>
        <taxon>Marinicella</taxon>
    </lineage>
</organism>
<keyword evidence="4" id="KW-1185">Reference proteome</keyword>